<accession>A0A1E3X533</accession>
<dbReference type="InterPro" id="IPR033248">
    <property type="entry name" value="Transketolase_C"/>
</dbReference>
<reference evidence="6 7" key="1">
    <citation type="submission" date="2016-07" db="EMBL/GenBank/DDBJ databases">
        <title>Draft genome of Scalindua rubra, obtained from a brine-seawater interface in the Red Sea, sheds light on salt adaptation in anammox bacteria.</title>
        <authorList>
            <person name="Speth D.R."/>
            <person name="Lagkouvardos I."/>
            <person name="Wang Y."/>
            <person name="Qian P.-Y."/>
            <person name="Dutilh B.E."/>
            <person name="Jetten M.S."/>
        </authorList>
    </citation>
    <scope>NUCLEOTIDE SEQUENCE [LARGE SCALE GENOMIC DNA]</scope>
    <source>
        <strain evidence="6">BSI-1</strain>
    </source>
</reference>
<dbReference type="GO" id="GO:0016114">
    <property type="term" value="P:terpenoid biosynthetic process"/>
    <property type="evidence" value="ECO:0007669"/>
    <property type="project" value="InterPro"/>
</dbReference>
<dbReference type="Proteomes" id="UP000094056">
    <property type="component" value="Unassembled WGS sequence"/>
</dbReference>
<evidence type="ECO:0000313" key="6">
    <source>
        <dbReference type="EMBL" id="ODS30084.1"/>
    </source>
</evidence>
<feature type="domain" description="Transketolase C-terminal" evidence="5">
    <location>
        <begin position="37"/>
        <end position="152"/>
    </location>
</feature>
<dbReference type="GO" id="GO:0019288">
    <property type="term" value="P:isopentenyl diphosphate biosynthetic process, methylerythritol 4-phosphate pathway"/>
    <property type="evidence" value="ECO:0007669"/>
    <property type="project" value="TreeGrafter"/>
</dbReference>
<keyword evidence="3" id="KW-0808">Transferase</keyword>
<dbReference type="GO" id="GO:0005829">
    <property type="term" value="C:cytosol"/>
    <property type="evidence" value="ECO:0007669"/>
    <property type="project" value="TreeGrafter"/>
</dbReference>
<sequence>MQNLRLRVKTPVYIRVAKRGEPVIHKNEIKSITKPIIIREGDGIAVLFHGSIGDEVMKALENLEKFPMVISIPMIQPLDFDFLLEKLKNIHTLLTVEEHFVEGGLGTVMSEWIIREKLHFRLQKLGLKNEFIHLVRDCKGIRQHYGISSDKIKETIQETFRNR</sequence>
<evidence type="ECO:0000256" key="3">
    <source>
        <dbReference type="ARBA" id="ARBA00022679"/>
    </source>
</evidence>
<gene>
    <name evidence="6" type="ORF">SCARUB_04812</name>
</gene>
<dbReference type="GO" id="GO:0008661">
    <property type="term" value="F:1-deoxy-D-xylulose-5-phosphate synthase activity"/>
    <property type="evidence" value="ECO:0007669"/>
    <property type="project" value="InterPro"/>
</dbReference>
<proteinExistence type="predicted"/>
<evidence type="ECO:0000259" key="5">
    <source>
        <dbReference type="Pfam" id="PF02780"/>
    </source>
</evidence>
<dbReference type="SUPFAM" id="SSF52922">
    <property type="entry name" value="TK C-terminal domain-like"/>
    <property type="match status" value="1"/>
</dbReference>
<keyword evidence="4" id="KW-0786">Thiamine pyrophosphate</keyword>
<dbReference type="Pfam" id="PF02780">
    <property type="entry name" value="Transketolase_C"/>
    <property type="match status" value="1"/>
</dbReference>
<evidence type="ECO:0000256" key="4">
    <source>
        <dbReference type="ARBA" id="ARBA00023052"/>
    </source>
</evidence>
<evidence type="ECO:0000256" key="1">
    <source>
        <dbReference type="ARBA" id="ARBA00001946"/>
    </source>
</evidence>
<name>A0A1E3X533_9BACT</name>
<dbReference type="InterPro" id="IPR009014">
    <property type="entry name" value="Transketo_C/PFOR_II"/>
</dbReference>
<comment type="cofactor">
    <cofactor evidence="1">
        <name>Mg(2+)</name>
        <dbReference type="ChEBI" id="CHEBI:18420"/>
    </cofactor>
</comment>
<organism evidence="6 7">
    <name type="scientific">Candidatus Scalindua rubra</name>
    <dbReference type="NCBI Taxonomy" id="1872076"/>
    <lineage>
        <taxon>Bacteria</taxon>
        <taxon>Pseudomonadati</taxon>
        <taxon>Planctomycetota</taxon>
        <taxon>Candidatus Brocadiia</taxon>
        <taxon>Candidatus Brocadiales</taxon>
        <taxon>Candidatus Scalinduaceae</taxon>
        <taxon>Candidatus Scalindua</taxon>
    </lineage>
</organism>
<comment type="caution">
    <text evidence="6">The sequence shown here is derived from an EMBL/GenBank/DDBJ whole genome shotgun (WGS) entry which is preliminary data.</text>
</comment>
<comment type="subunit">
    <text evidence="2">Homodimer.</text>
</comment>
<dbReference type="AlphaFoldDB" id="A0A1E3X533"/>
<dbReference type="PANTHER" id="PTHR43322:SF5">
    <property type="entry name" value="1-DEOXY-D-XYLULOSE-5-PHOSPHATE SYNTHASE, CHLOROPLASTIC"/>
    <property type="match status" value="1"/>
</dbReference>
<dbReference type="Gene3D" id="3.40.50.920">
    <property type="match status" value="1"/>
</dbReference>
<evidence type="ECO:0000313" key="7">
    <source>
        <dbReference type="Proteomes" id="UP000094056"/>
    </source>
</evidence>
<dbReference type="InterPro" id="IPR005477">
    <property type="entry name" value="Dxylulose-5-P_synthase"/>
</dbReference>
<evidence type="ECO:0000256" key="2">
    <source>
        <dbReference type="ARBA" id="ARBA00011738"/>
    </source>
</evidence>
<protein>
    <recommendedName>
        <fullName evidence="5">Transketolase C-terminal domain-containing protein</fullName>
    </recommendedName>
</protein>
<dbReference type="PANTHER" id="PTHR43322">
    <property type="entry name" value="1-D-DEOXYXYLULOSE 5-PHOSPHATE SYNTHASE-RELATED"/>
    <property type="match status" value="1"/>
</dbReference>
<dbReference type="EMBL" id="MAYW01000287">
    <property type="protein sequence ID" value="ODS30084.1"/>
    <property type="molecule type" value="Genomic_DNA"/>
</dbReference>